<evidence type="ECO:0000313" key="5">
    <source>
        <dbReference type="Proteomes" id="UP000036947"/>
    </source>
</evidence>
<gene>
    <name evidence="4" type="ORF">TOPH_00811</name>
</gene>
<comment type="similarity">
    <text evidence="1">Belongs to the short-chain dehydrogenases/reductases (SDR) family.</text>
</comment>
<sequence>SEARLANHVPLGRLHLPNAHKSQRRRSPASSTLTPQRIPRNLSSTAESDLHATSIPKTSAMADNIAYLITGANKGIGKQMVTDLLLRPATTVVATVRNPSHSTAQSLHDIPTADGSKLVILPLDDKVEAIGYSSLQSRLEERGVYHLDVVVANAGTPGGYDGTLNTKTDSALDCFQVNSIGPLQLFQACWPLLDNSDSADPARKKFVLVTSSVGSIEGLERENFPAVAYGMSKAAANWLTKNISVEFKNKGLKVGIIHPGWVQTGMGQTLADAVGVKEPPMKVGDSAHHVIEQIDKLSFETTHGRFISFDGQPLPW</sequence>
<feature type="compositionally biased region" description="Polar residues" evidence="3">
    <location>
        <begin position="28"/>
        <end position="47"/>
    </location>
</feature>
<evidence type="ECO:0000256" key="1">
    <source>
        <dbReference type="ARBA" id="ARBA00006484"/>
    </source>
</evidence>
<dbReference type="EMBL" id="LFRF01000002">
    <property type="protein sequence ID" value="KND94587.1"/>
    <property type="molecule type" value="Genomic_DNA"/>
</dbReference>
<keyword evidence="2" id="KW-0521">NADP</keyword>
<evidence type="ECO:0000256" key="2">
    <source>
        <dbReference type="ARBA" id="ARBA00022857"/>
    </source>
</evidence>
<organism evidence="4 5">
    <name type="scientific">Tolypocladium ophioglossoides (strain CBS 100239)</name>
    <name type="common">Snaketongue truffleclub</name>
    <name type="synonym">Elaphocordyceps ophioglossoides</name>
    <dbReference type="NCBI Taxonomy" id="1163406"/>
    <lineage>
        <taxon>Eukaryota</taxon>
        <taxon>Fungi</taxon>
        <taxon>Dikarya</taxon>
        <taxon>Ascomycota</taxon>
        <taxon>Pezizomycotina</taxon>
        <taxon>Sordariomycetes</taxon>
        <taxon>Hypocreomycetidae</taxon>
        <taxon>Hypocreales</taxon>
        <taxon>Ophiocordycipitaceae</taxon>
        <taxon>Tolypocladium</taxon>
    </lineage>
</organism>
<name>A0A0L0NKD3_TOLOC</name>
<dbReference type="InterPro" id="IPR036291">
    <property type="entry name" value="NAD(P)-bd_dom_sf"/>
</dbReference>
<dbReference type="Pfam" id="PF00106">
    <property type="entry name" value="adh_short"/>
    <property type="match status" value="1"/>
</dbReference>
<dbReference type="InterPro" id="IPR020904">
    <property type="entry name" value="Sc_DH/Rdtase_CS"/>
</dbReference>
<dbReference type="OrthoDB" id="7289984at2759"/>
<dbReference type="Proteomes" id="UP000036947">
    <property type="component" value="Unassembled WGS sequence"/>
</dbReference>
<accession>A0A0L0NKD3</accession>
<comment type="caution">
    <text evidence="4">The sequence shown here is derived from an EMBL/GenBank/DDBJ whole genome shotgun (WGS) entry which is preliminary data.</text>
</comment>
<protein>
    <submittedName>
        <fullName evidence="4">Norsolorinic acid ketoreductase</fullName>
    </submittedName>
</protein>
<dbReference type="Gene3D" id="3.40.50.720">
    <property type="entry name" value="NAD(P)-binding Rossmann-like Domain"/>
    <property type="match status" value="1"/>
</dbReference>
<dbReference type="SUPFAM" id="SSF51735">
    <property type="entry name" value="NAD(P)-binding Rossmann-fold domains"/>
    <property type="match status" value="1"/>
</dbReference>
<evidence type="ECO:0000313" key="4">
    <source>
        <dbReference type="EMBL" id="KND94587.1"/>
    </source>
</evidence>
<keyword evidence="5" id="KW-1185">Reference proteome</keyword>
<dbReference type="PRINTS" id="PR00081">
    <property type="entry name" value="GDHRDH"/>
</dbReference>
<reference evidence="4 5" key="1">
    <citation type="journal article" date="2015" name="BMC Genomics">
        <title>The genome of the truffle-parasite Tolypocladium ophioglossoides and the evolution of antifungal peptaibiotics.</title>
        <authorList>
            <person name="Quandt C.A."/>
            <person name="Bushley K.E."/>
            <person name="Spatafora J.W."/>
        </authorList>
    </citation>
    <scope>NUCLEOTIDE SEQUENCE [LARGE SCALE GENOMIC DNA]</scope>
    <source>
        <strain evidence="4 5">CBS 100239</strain>
    </source>
</reference>
<evidence type="ECO:0000256" key="3">
    <source>
        <dbReference type="SAM" id="MobiDB-lite"/>
    </source>
</evidence>
<dbReference type="GO" id="GO:0005737">
    <property type="term" value="C:cytoplasm"/>
    <property type="evidence" value="ECO:0007669"/>
    <property type="project" value="TreeGrafter"/>
</dbReference>
<dbReference type="InterPro" id="IPR002347">
    <property type="entry name" value="SDR_fam"/>
</dbReference>
<feature type="non-terminal residue" evidence="4">
    <location>
        <position position="1"/>
    </location>
</feature>
<dbReference type="PROSITE" id="PS00061">
    <property type="entry name" value="ADH_SHORT"/>
    <property type="match status" value="1"/>
</dbReference>
<proteinExistence type="inferred from homology"/>
<dbReference type="PANTHER" id="PTHR43544">
    <property type="entry name" value="SHORT-CHAIN DEHYDROGENASE/REDUCTASE"/>
    <property type="match status" value="1"/>
</dbReference>
<dbReference type="GO" id="GO:0016491">
    <property type="term" value="F:oxidoreductase activity"/>
    <property type="evidence" value="ECO:0007669"/>
    <property type="project" value="TreeGrafter"/>
</dbReference>
<feature type="region of interest" description="Disordered" evidence="3">
    <location>
        <begin position="1"/>
        <end position="51"/>
    </location>
</feature>
<dbReference type="InterPro" id="IPR051468">
    <property type="entry name" value="Fungal_SecMetab_SDRs"/>
</dbReference>
<dbReference type="AlphaFoldDB" id="A0A0L0NKD3"/>
<dbReference type="CDD" id="cd05325">
    <property type="entry name" value="carb_red_sniffer_like_SDR_c"/>
    <property type="match status" value="1"/>
</dbReference>
<dbReference type="PANTHER" id="PTHR43544:SF26">
    <property type="entry name" value="SHORT CHAIN DEHYDROGENASE_REDUCTASE FAMILY OXIDOREDUCTASE (JCVI)"/>
    <property type="match status" value="1"/>
</dbReference>